<protein>
    <submittedName>
        <fullName evidence="1">Uncharacterized protein</fullName>
    </submittedName>
</protein>
<accession>A0ACB8FWH8</accession>
<keyword evidence="2" id="KW-1185">Reference proteome</keyword>
<evidence type="ECO:0000313" key="2">
    <source>
        <dbReference type="Proteomes" id="UP000827872"/>
    </source>
</evidence>
<comment type="caution">
    <text evidence="1">The sequence shown here is derived from an EMBL/GenBank/DDBJ whole genome shotgun (WGS) entry which is preliminary data.</text>
</comment>
<dbReference type="EMBL" id="CM037624">
    <property type="protein sequence ID" value="KAH8011440.1"/>
    <property type="molecule type" value="Genomic_DNA"/>
</dbReference>
<organism evidence="1 2">
    <name type="scientific">Sphaerodactylus townsendi</name>
    <dbReference type="NCBI Taxonomy" id="933632"/>
    <lineage>
        <taxon>Eukaryota</taxon>
        <taxon>Metazoa</taxon>
        <taxon>Chordata</taxon>
        <taxon>Craniata</taxon>
        <taxon>Vertebrata</taxon>
        <taxon>Euteleostomi</taxon>
        <taxon>Lepidosauria</taxon>
        <taxon>Squamata</taxon>
        <taxon>Bifurcata</taxon>
        <taxon>Gekkota</taxon>
        <taxon>Sphaerodactylidae</taxon>
        <taxon>Sphaerodactylus</taxon>
    </lineage>
</organism>
<name>A0ACB8FWH8_9SAUR</name>
<evidence type="ECO:0000313" key="1">
    <source>
        <dbReference type="EMBL" id="KAH8011440.1"/>
    </source>
</evidence>
<sequence length="113" mass="11790">MSQVPVGWKGKGRLSCQMVRCGLMGAARDQESSGLCASKAGGETAGTPQWAELLELMVMPEGRPDPGAGGESLFQAPGCGVSRCCRPCSAVQKFSWRSSSSPKPLFGRQPGSV</sequence>
<gene>
    <name evidence="1" type="ORF">K3G42_022641</name>
</gene>
<proteinExistence type="predicted"/>
<dbReference type="Proteomes" id="UP000827872">
    <property type="component" value="Linkage Group LG11"/>
</dbReference>
<reference evidence="1" key="1">
    <citation type="submission" date="2021-08" db="EMBL/GenBank/DDBJ databases">
        <title>The first chromosome-level gecko genome reveals the dynamic sex chromosomes of Neotropical dwarf geckos (Sphaerodactylidae: Sphaerodactylus).</title>
        <authorList>
            <person name="Pinto B.J."/>
            <person name="Keating S.E."/>
            <person name="Gamble T."/>
        </authorList>
    </citation>
    <scope>NUCLEOTIDE SEQUENCE</scope>
    <source>
        <strain evidence="1">TG3544</strain>
    </source>
</reference>